<dbReference type="Pfam" id="PF01074">
    <property type="entry name" value="Glyco_hydro_38N"/>
    <property type="match status" value="1"/>
</dbReference>
<dbReference type="SUPFAM" id="SSF88713">
    <property type="entry name" value="Glycoside hydrolase/deacetylase"/>
    <property type="match status" value="1"/>
</dbReference>
<dbReference type="EMBL" id="BIFR01000002">
    <property type="protein sequence ID" value="GCE14883.1"/>
    <property type="molecule type" value="Genomic_DNA"/>
</dbReference>
<dbReference type="Gene3D" id="3.20.110.10">
    <property type="entry name" value="Glycoside hydrolase 38, N terminal domain"/>
    <property type="match status" value="1"/>
</dbReference>
<organism evidence="2 3">
    <name type="scientific">Tengunoibacter tsumagoiensis</name>
    <dbReference type="NCBI Taxonomy" id="2014871"/>
    <lineage>
        <taxon>Bacteria</taxon>
        <taxon>Bacillati</taxon>
        <taxon>Chloroflexota</taxon>
        <taxon>Ktedonobacteria</taxon>
        <taxon>Ktedonobacterales</taxon>
        <taxon>Dictyobacteraceae</taxon>
        <taxon>Tengunoibacter</taxon>
    </lineage>
</organism>
<dbReference type="InterPro" id="IPR027291">
    <property type="entry name" value="Glyco_hydro_38_N_sf"/>
</dbReference>
<evidence type="ECO:0000313" key="3">
    <source>
        <dbReference type="Proteomes" id="UP000287352"/>
    </source>
</evidence>
<dbReference type="GO" id="GO:0004559">
    <property type="term" value="F:alpha-mannosidase activity"/>
    <property type="evidence" value="ECO:0007669"/>
    <property type="project" value="InterPro"/>
</dbReference>
<comment type="caution">
    <text evidence="2">The sequence shown here is derived from an EMBL/GenBank/DDBJ whole genome shotgun (WGS) entry which is preliminary data.</text>
</comment>
<dbReference type="OrthoDB" id="237949at2"/>
<evidence type="ECO:0000313" key="2">
    <source>
        <dbReference type="EMBL" id="GCE14883.1"/>
    </source>
</evidence>
<accession>A0A402A6X1</accession>
<evidence type="ECO:0000259" key="1">
    <source>
        <dbReference type="Pfam" id="PF01074"/>
    </source>
</evidence>
<feature type="domain" description="Glycoside hydrolase family 38 N-terminal" evidence="1">
    <location>
        <begin position="6"/>
        <end position="322"/>
    </location>
</feature>
<keyword evidence="3" id="KW-1185">Reference proteome</keyword>
<dbReference type="GO" id="GO:0006013">
    <property type="term" value="P:mannose metabolic process"/>
    <property type="evidence" value="ECO:0007669"/>
    <property type="project" value="InterPro"/>
</dbReference>
<gene>
    <name evidence="2" type="ORF">KTT_47420</name>
</gene>
<protein>
    <recommendedName>
        <fullName evidence="1">Glycoside hydrolase family 38 N-terminal domain-containing protein</fullName>
    </recommendedName>
</protein>
<name>A0A402A6X1_9CHLR</name>
<dbReference type="InterPro" id="IPR000602">
    <property type="entry name" value="Glyco_hydro_38_N"/>
</dbReference>
<dbReference type="InterPro" id="IPR011330">
    <property type="entry name" value="Glyco_hydro/deAcase_b/a-brl"/>
</dbReference>
<dbReference type="AlphaFoldDB" id="A0A402A6X1"/>
<dbReference type="Proteomes" id="UP000287352">
    <property type="component" value="Unassembled WGS sequence"/>
</dbReference>
<reference evidence="3" key="1">
    <citation type="submission" date="2018-12" db="EMBL/GenBank/DDBJ databases">
        <title>Tengunoibacter tsumagoiensis gen. nov., sp. nov., Dictyobacter kobayashii sp. nov., D. alpinus sp. nov., and D. joshuensis sp. nov. and description of Dictyobacteraceae fam. nov. within the order Ktedonobacterales isolated from Tengu-no-mugimeshi.</title>
        <authorList>
            <person name="Wang C.M."/>
            <person name="Zheng Y."/>
            <person name="Sakai Y."/>
            <person name="Toyoda A."/>
            <person name="Minakuchi Y."/>
            <person name="Abe K."/>
            <person name="Yokota A."/>
            <person name="Yabe S."/>
        </authorList>
    </citation>
    <scope>NUCLEOTIDE SEQUENCE [LARGE SCALE GENOMIC DNA]</scope>
    <source>
        <strain evidence="3">Uno3</strain>
    </source>
</reference>
<dbReference type="CDD" id="cd10791">
    <property type="entry name" value="GH38N_AMII_like_1"/>
    <property type="match status" value="1"/>
</dbReference>
<sequence>MAPTTTVYVMQMAHTDLGYTHAREQIELMYLSVYDRVLELCAQTAQDPEPHRFKWTCETAWQVHHYLTHRPERLDEFVHYVRTGQIEVTAAYLHFTDMIDADAYGRSLDWAVNFCREHDLPLRCAVHNDINGWPWSVADSLAERGIPYFCSHVHLDSATDPLGKRGSGHYQWRREWAQEILLPEMPVRQPQAFYWQGPQGGKVLHWLNEHYLLGNVLGVSSSQGFGANKTPYFTEYDRLTADDLYAQLSVELPLYLERLQSDGYPYASLLLSTGGFYVDNAPPDTRWLQVIARWNAEHRDVQLRTALPGEWFAQLESSQPDVKTSWPTHQVAWPDGWAHGLGSATDRIAQARRTQRRRASVIDLVENSASPQAQAHLAHALEEERISLEHTFNAWCSVTQPYSPLTRIQHTSKMLHFDLAELYLDEAVGTALRTTITPAPEPHLFIPVDADSVQAKHRLVHFTADDLALTPDTQMLLTATGLELPFQVEAHDPQRYIVALPTQAVGLTSLQLTTPSLVVSASTSPLLFAKDEQDADAAAPLQSPTTLNTPFWRLDLDPATGGLHHLIEQESQREWVDPSSPHAFGQLVHERVVHPLGRAAVGNTARFIALDVATEAVRKSFAPGPIVDHTSVTMVKKPVLHPGRVYDELQWSGEAQSIGQVQVAWRGYHQVPVVELVLTWDKLWCDLPEAAYVTFPFQAQGGELEFETGGGWFKPGSHTQGGQIPGTISHYYTIQRAARMKTSDNHQLYWLPLDAPLVMPNTLHYNNWETEPWQWNGFLASMPVNHYWHTNFSSSQRGQLRLRYRFIATSTHDTAALVAALPLDAYGWR</sequence>
<dbReference type="RefSeq" id="WP_126582411.1">
    <property type="nucleotide sequence ID" value="NZ_BIFR01000002.1"/>
</dbReference>
<proteinExistence type="predicted"/>